<sequence length="2545" mass="287501">MLVTHVQAVGPFLRVFGQLDGERTQEIQAAINSVIALISQTNPSPVPKLAELPVETICLARFMGKQFKRARIIGHRGPNEVFVQFIDYGNEFNVKIHEIRLLNFQSREVEIIQTMPTQATPFILTGIYCQWTPQQMNELNADLGGQLVTALTDAKLGTFTFITIIWRNENLVNYLVHIKKFGTLISLEEQTNTFYTILTKSRGLVPVRQLHSAIPPPQVNLTPISCPIPPPISIPHTMTSPIIQAPQVIRMPYKKVVSPNRRNDISTLSSPPKRSVVTFKSNTLMVSNFYDVYCCFVENGPCVFSVHLKSTTEELNEMMNEIESIPLSNLSERPSIGMACIARYSEDNHLYRAVIMTIKPTSCQVAYVDYGNTENVPFADLYEIPTSLLDQKIFAIRFALSGYKELEPLDDSLKNAFKDMVLHKDLRLKVMPLEGPPLVQYCELYDGNINILEALKKYKNRKLSYSSPPPLNNNDVVVIRYVESPKKFFIQKVDSIRAFEQMMDDLFLYCKKRSTPLQKFTKGSACAVKFENAWYRAEILGMNQNRIHIRHVDFGNERNVEPGQLSAISERLVKFPIQATKCCLKGFENTESLSESATVQLEMLAENENNERRHFKCQIYQIQEDGTILVNLIDEKMRPELNLMKRLYKLSMPFNKYIGLEKEEYPYQQNLPAMKPVPDFITTPLIYNSTSSNGEEPGTTNQLNTDWDVRSSHSAASSDSKDRSSPSDYQRDNRRQNHHSPNSQRQFKDNSNKRESPYTTFKGKNSNLPPRFQKQQEENRKFKENRLSNSYDQKHYNSSSDSYKSPSPILQQQVMPQSMTGDSEWETEPQKLLTSSKVSSSPLITTREEYVSLKYTYPRSDLIVPSREEVILCWWVSPHQFYTHNCTNVSKFEILMRDIQIFYKNKPPATNQSFEVGSSIIARYHKDQVLYRALILAHNEALQKYRVEFVDFGNQATITPNDIWLLEKRFSEFPIMAQLCGFENVVSNFEHRQITSQVEKYLKPELKLFCNYQRKENNMCYADIEVNGRSLRDLLVQDGSLSVVEPNLSLEMLSGQQIRIKIVSIKDLLNFQIEIEGCNLKLMSSYNDIKFVKSNAHLSTEFKSNYEGKCCIADVIDVSKEKILMLQPIIPLFINDISKKICEYPVVYREFDVKVAFIETENIIYVHPTVVEEKLGEMLDAMYNFYSTQGLPLKHYNVGTLVAALSSDGNWYRAKIVSFDSNNFSAEVYYLDYGNIELIENKDNIRELDQQFYECSALAIRFYFPIKSNKANDTAVDTIKSLTENYVLTLSIVERYQGCWIADIQSNSHSLINVLKNDYSLTNGIDIEHAKNIIDNDTSVEIIPQSPDISNKTQSFEAEPVTAVSSVTEVGNTASGIVTTNERNEVPEVPNDMTAGYLSHCDNPGRFFLHLASTYPELQQLQDNIQIVAGSLPPLMTSVTGALCIALYTVDETWYRAKIIDSEIMAVQFIDYGNTDVLTDSSYVKEMNEAFAGIPPFAIPCALPISPRNTTDWVDEANNIFNEAYDKTVYFSYITQNPKKNYVNLKIDGLNIAEKLIADGLARKLEVLKSGENGFVSHINSLSDFYIQMESYADGLELIAGHLSDYENFNVLTDNSVGNVCAAIFPEDNCWYRAKILSHTPDGTEVLFIDYGNTAITSELREISTEIANLPFLSKKCSLRMPDHILGWSDEAEAMFHELSAMGETVFVVELIEPSDHAIIDLYIGKRNILEDLEPLCDKRPNIEMDLNSSMGKDDFALHESIHEPKLEEVGISHVSSPTDFYVHLLSEKDKLDQVLEALNCGELGEPIPKPEIGMICSALFSDDGAFYRAEVLSIDEKEGSKVIFIDYGNTTTSKELYALPKNLNTIPALAYQCTLDPHGPLDLESKSTVGRFQQVTNELAEDILKIDIINRSVRPWVVSLQCNGLNIYDELERLHTTENREEISSNSESIAKGIVGDVIENAVSEIQVCHEMVEKVVDDAMNSILDGKQPLKGDMNQSKIDQEDVTMISSSNMDSSHDKGKKVSDDFESTVGSSNFALNEKTATTDVNSKSGVILNVTVTQAYDVHDFYIRLCSDEGNLQDIQAQLQKCSTLEKFEKPEVGCICAALDPEQNIYNRARVISIQQNGEYQVELIDSGIRFCTKDLHSLPDDLKKAPALAKRCALKNIDKSQLEKSKLFKHFIESNSTKKYQMTVFDVSRDVWIVSLSSNDVDVQDELEAIGIVHEVIDASVEEMFKDAVVSHTNSPNDFYIQLSADVKNLEQITERLYSAVNFEKISDPNVGMLCAALFPDDGAFYRAQILSISDDSSFEVLFIDFGNVSISDDIRLLPDDLGKIECIAKQCALENTSEIDFWSQEAYEAFSALVASHLGETFQIEVKSNTNSPWIVKLFYQSSDLHDDLKKLMQEQQTLGINDSSDVWEEAKDSSGAIIANEIIENLIDRLALPNGDGSKESTESIANDANLNDTSNSEMSASSALTCDQLAQQLWDGLHKLGITDSNLLQRSSSASNLCDNKLSKTSNSVTALLSEQSDPTRSKSVECFIDNN</sequence>
<feature type="domain" description="Tudor" evidence="2">
    <location>
        <begin position="519"/>
        <end position="575"/>
    </location>
</feature>
<feature type="compositionally biased region" description="Basic and acidic residues" evidence="1">
    <location>
        <begin position="774"/>
        <end position="786"/>
    </location>
</feature>
<dbReference type="Gene3D" id="2.40.50.90">
    <property type="match status" value="8"/>
</dbReference>
<feature type="domain" description="Tudor" evidence="2">
    <location>
        <begin position="2278"/>
        <end position="2337"/>
    </location>
</feature>
<feature type="domain" description="Tudor" evidence="2">
    <location>
        <begin position="1810"/>
        <end position="1869"/>
    </location>
</feature>
<gene>
    <name evidence="3" type="ORF">HERILL_LOCUS1340</name>
</gene>
<feature type="domain" description="Tudor" evidence="2">
    <location>
        <begin position="913"/>
        <end position="973"/>
    </location>
</feature>
<dbReference type="SUPFAM" id="SSF63748">
    <property type="entry name" value="Tudor/PWWP/MBT"/>
    <property type="match status" value="10"/>
</dbReference>
<dbReference type="InterPro" id="IPR035437">
    <property type="entry name" value="SNase_OB-fold_sf"/>
</dbReference>
<name>A0A7R8YM02_HERIL</name>
<dbReference type="Pfam" id="PF00567">
    <property type="entry name" value="TUDOR"/>
    <property type="match status" value="10"/>
</dbReference>
<accession>A0A7R8YM02</accession>
<dbReference type="GO" id="GO:0005737">
    <property type="term" value="C:cytoplasm"/>
    <property type="evidence" value="ECO:0007669"/>
    <property type="project" value="UniProtKB-ARBA"/>
</dbReference>
<keyword evidence="4" id="KW-1185">Reference proteome</keyword>
<evidence type="ECO:0000259" key="2">
    <source>
        <dbReference type="PROSITE" id="PS50304"/>
    </source>
</evidence>
<dbReference type="CDD" id="cd20379">
    <property type="entry name" value="Tudor_dTUD-like"/>
    <property type="match status" value="3"/>
</dbReference>
<dbReference type="Proteomes" id="UP000594454">
    <property type="component" value="Chromosome 1"/>
</dbReference>
<feature type="compositionally biased region" description="Polar residues" evidence="1">
    <location>
        <begin position="686"/>
        <end position="705"/>
    </location>
</feature>
<feature type="compositionally biased region" description="Basic and acidic residues" evidence="1">
    <location>
        <begin position="719"/>
        <end position="735"/>
    </location>
</feature>
<feature type="domain" description="Tudor" evidence="2">
    <location>
        <begin position="333"/>
        <end position="391"/>
    </location>
</feature>
<organism evidence="3 4">
    <name type="scientific">Hermetia illucens</name>
    <name type="common">Black soldier fly</name>
    <dbReference type="NCBI Taxonomy" id="343691"/>
    <lineage>
        <taxon>Eukaryota</taxon>
        <taxon>Metazoa</taxon>
        <taxon>Ecdysozoa</taxon>
        <taxon>Arthropoda</taxon>
        <taxon>Hexapoda</taxon>
        <taxon>Insecta</taxon>
        <taxon>Pterygota</taxon>
        <taxon>Neoptera</taxon>
        <taxon>Endopterygota</taxon>
        <taxon>Diptera</taxon>
        <taxon>Brachycera</taxon>
        <taxon>Stratiomyomorpha</taxon>
        <taxon>Stratiomyidae</taxon>
        <taxon>Hermetiinae</taxon>
        <taxon>Hermetia</taxon>
    </lineage>
</organism>
<dbReference type="PANTHER" id="PTHR22948:SF72">
    <property type="entry name" value="TUDOR DOMAIN-CONTAINING PROTEIN"/>
    <property type="match status" value="1"/>
</dbReference>
<feature type="compositionally biased region" description="Basic and acidic residues" evidence="1">
    <location>
        <begin position="746"/>
        <end position="756"/>
    </location>
</feature>
<dbReference type="OrthoDB" id="9989103at2759"/>
<dbReference type="FunFam" id="2.30.30.140:FF:000018">
    <property type="entry name" value="Serine/threonine-protein kinase 31"/>
    <property type="match status" value="1"/>
</dbReference>
<feature type="region of interest" description="Disordered" evidence="1">
    <location>
        <begin position="686"/>
        <end position="807"/>
    </location>
</feature>
<dbReference type="PROSITE" id="PS50304">
    <property type="entry name" value="TUDOR"/>
    <property type="match status" value="8"/>
</dbReference>
<dbReference type="Gene3D" id="2.30.30.140">
    <property type="match status" value="10"/>
</dbReference>
<feature type="domain" description="Tudor" evidence="2">
    <location>
        <begin position="1437"/>
        <end position="1493"/>
    </location>
</feature>
<protein>
    <recommendedName>
        <fullName evidence="2">Tudor domain-containing protein</fullName>
    </recommendedName>
</protein>
<dbReference type="EMBL" id="LR899009">
    <property type="protein sequence ID" value="CAD7078048.1"/>
    <property type="molecule type" value="Genomic_DNA"/>
</dbReference>
<evidence type="ECO:0000256" key="1">
    <source>
        <dbReference type="SAM" id="MobiDB-lite"/>
    </source>
</evidence>
<dbReference type="InterPro" id="IPR050621">
    <property type="entry name" value="Tudor_domain_containing"/>
</dbReference>
<dbReference type="InterPro" id="IPR002999">
    <property type="entry name" value="Tudor"/>
</dbReference>
<feature type="domain" description="Tudor" evidence="2">
    <location>
        <begin position="1195"/>
        <end position="1255"/>
    </location>
</feature>
<reference evidence="3 4" key="1">
    <citation type="submission" date="2020-11" db="EMBL/GenBank/DDBJ databases">
        <authorList>
            <person name="Wallbank WR R."/>
            <person name="Pardo Diaz C."/>
            <person name="Kozak K."/>
            <person name="Martin S."/>
            <person name="Jiggins C."/>
            <person name="Moest M."/>
            <person name="Warren A I."/>
            <person name="Generalovic N T."/>
            <person name="Byers J.R.P. K."/>
            <person name="Montejo-Kovacevich G."/>
            <person name="Yen C E."/>
        </authorList>
    </citation>
    <scope>NUCLEOTIDE SEQUENCE [LARGE SCALE GENOMIC DNA]</scope>
</reference>
<dbReference type="SMART" id="SM00333">
    <property type="entry name" value="TUDOR"/>
    <property type="match status" value="10"/>
</dbReference>
<dbReference type="PANTHER" id="PTHR22948">
    <property type="entry name" value="TUDOR DOMAIN CONTAINING PROTEIN"/>
    <property type="match status" value="1"/>
</dbReference>
<evidence type="ECO:0000313" key="4">
    <source>
        <dbReference type="Proteomes" id="UP000594454"/>
    </source>
</evidence>
<evidence type="ECO:0000313" key="3">
    <source>
        <dbReference type="EMBL" id="CAD7078048.1"/>
    </source>
</evidence>
<feature type="compositionally biased region" description="Polar residues" evidence="1">
    <location>
        <begin position="757"/>
        <end position="768"/>
    </location>
</feature>
<proteinExistence type="predicted"/>
<feature type="domain" description="Tudor" evidence="2">
    <location>
        <begin position="1614"/>
        <end position="1672"/>
    </location>
</feature>
<feature type="compositionally biased region" description="Low complexity" evidence="1">
    <location>
        <begin position="798"/>
        <end position="807"/>
    </location>
</feature>